<organism evidence="2 3">
    <name type="scientific">Nocardioides massiliensis</name>
    <dbReference type="NCBI Taxonomy" id="1325935"/>
    <lineage>
        <taxon>Bacteria</taxon>
        <taxon>Bacillati</taxon>
        <taxon>Actinomycetota</taxon>
        <taxon>Actinomycetes</taxon>
        <taxon>Propionibacteriales</taxon>
        <taxon>Nocardioidaceae</taxon>
        <taxon>Nocardioides</taxon>
    </lineage>
</organism>
<feature type="chain" id="PRO_5046864039" evidence="1">
    <location>
        <begin position="27"/>
        <end position="246"/>
    </location>
</feature>
<name>A0ABT9NJW3_9ACTN</name>
<evidence type="ECO:0000256" key="1">
    <source>
        <dbReference type="SAM" id="SignalP"/>
    </source>
</evidence>
<keyword evidence="1" id="KW-0732">Signal</keyword>
<evidence type="ECO:0000313" key="3">
    <source>
        <dbReference type="Proteomes" id="UP001240447"/>
    </source>
</evidence>
<accession>A0ABT9NJW3</accession>
<gene>
    <name evidence="2" type="ORF">J2S59_000508</name>
</gene>
<sequence length="246" mass="27326">MRITKFFAGAVTIGLLGLPVVTASSAAAEGPAPTVIETRVAETGFSRYLEAYKKPTSIRGQKLSLQARFEAKNPTTGDWEPLPFAADYVVERRLAGQKGYTTIDSGTTRGPIYGKQHNVVRNALYRVRITGGSATIGGTPATFAPSAGTQKLQVMRKFATKINRNRLILSGRIVPKHARKVVHIQRKNCDKGCKWKPFTKIRTNAKSRFSIKLPARNGKRTYFRAVVAKNKHFVKSFSDTYYTIRF</sequence>
<evidence type="ECO:0000313" key="2">
    <source>
        <dbReference type="EMBL" id="MDP9820699.1"/>
    </source>
</evidence>
<protein>
    <submittedName>
        <fullName evidence="2">Uncharacterized protein</fullName>
    </submittedName>
</protein>
<reference evidence="2 3" key="1">
    <citation type="submission" date="2023-07" db="EMBL/GenBank/DDBJ databases">
        <title>Sequencing the genomes of 1000 actinobacteria strains.</title>
        <authorList>
            <person name="Klenk H.-P."/>
        </authorList>
    </citation>
    <scope>NUCLEOTIDE SEQUENCE [LARGE SCALE GENOMIC DNA]</scope>
    <source>
        <strain evidence="2 3">GD13</strain>
    </source>
</reference>
<dbReference type="RefSeq" id="WP_068119962.1">
    <property type="nucleotide sequence ID" value="NZ_CCXJ01000227.1"/>
</dbReference>
<comment type="caution">
    <text evidence="2">The sequence shown here is derived from an EMBL/GenBank/DDBJ whole genome shotgun (WGS) entry which is preliminary data.</text>
</comment>
<feature type="signal peptide" evidence="1">
    <location>
        <begin position="1"/>
        <end position="26"/>
    </location>
</feature>
<dbReference type="Proteomes" id="UP001240447">
    <property type="component" value="Unassembled WGS sequence"/>
</dbReference>
<proteinExistence type="predicted"/>
<dbReference type="EMBL" id="JAUSQM010000001">
    <property type="protein sequence ID" value="MDP9820699.1"/>
    <property type="molecule type" value="Genomic_DNA"/>
</dbReference>
<keyword evidence="3" id="KW-1185">Reference proteome</keyword>